<accession>Q1YF02</accession>
<sequence>MTQFSILRSVLWAPTIAMSWLWGLGFFYAIHVTLTHGWLAFAAFATANITGLFLFGWVLGAPNRDPAAIFRQVQSAYGGIFLLCQLGAVALTIFGFVAYVWQPLFGGDAAIMVGLLVLMGCAIGHALPLVRLKLLHVVMLLVGITAAGVALTGLPVKANLPNVPLASFDATFYGLVIPTLVGFLLGPWMDVQQWQRVLEIHREGGSVRVAYGAGSLLFCGLLCLNAVLAGSAGLITFTSADGVAQAQPAVALALAGSGSGLAILAYLVWSVVAALTTIDSFYVATRWHLGALTERSLSPLLAFVPAGLVSSPLWLLAAAAGVAGLALSAQLSQIALMLPFATLLVGGAGCLVCEVLGATRRYDPVLCYLIGLAAMLIFLIGHVAPIPAFVAGAPLLALIGAFPMLGQLLFGAPPEVATRLAPMPSGPIPTRVELVPRNENVPSPSTNTSLSHGFDGQTFVMKLMPTYDDTNSVGNVYFANYVRWVGKARELFFNICMPDFDLKTTSYYVLTKSFNHDFRREASEFDPVTVRIRIARHNRKFVTLAHEIHSESQGLLGRGEQSLMFVDTEQYRPLDIPRDIISGFLPYWPKESPHLGETPDVAGLPTRAAQNSI</sequence>
<evidence type="ECO:0000313" key="3">
    <source>
        <dbReference type="Proteomes" id="UP000000321"/>
    </source>
</evidence>
<dbReference type="SUPFAM" id="SSF54637">
    <property type="entry name" value="Thioesterase/thiol ester dehydrase-isomerase"/>
    <property type="match status" value="1"/>
</dbReference>
<gene>
    <name evidence="2" type="ORF">SI859A1_03379</name>
</gene>
<dbReference type="RefSeq" id="WP_009211192.1">
    <property type="nucleotide sequence ID" value="NZ_BBWP01000006.1"/>
</dbReference>
<name>Q1YF02_AURMS</name>
<feature type="transmembrane region" description="Helical" evidence="1">
    <location>
        <begin position="365"/>
        <end position="383"/>
    </location>
</feature>
<feature type="transmembrane region" description="Helical" evidence="1">
    <location>
        <begin position="12"/>
        <end position="31"/>
    </location>
</feature>
<keyword evidence="3" id="KW-1185">Reference proteome</keyword>
<reference evidence="2 3" key="1">
    <citation type="journal article" date="2008" name="Appl. Environ. Microbiol.">
        <title>Genomic insights into Mn(II) oxidation by the marine alphaproteobacterium Aurantimonas sp. strain SI85-9A1.</title>
        <authorList>
            <person name="Dick G.J."/>
            <person name="Podell S."/>
            <person name="Johnson H.A."/>
            <person name="Rivera-Espinoza Y."/>
            <person name="Bernier-Latmani R."/>
            <person name="McCarthy J.K."/>
            <person name="Torpey J.W."/>
            <person name="Clement B.G."/>
            <person name="Gaasterland T."/>
            <person name="Tebo B.M."/>
        </authorList>
    </citation>
    <scope>NUCLEOTIDE SEQUENCE [LARGE SCALE GENOMIC DNA]</scope>
    <source>
        <strain evidence="2 3">SI85-9A1</strain>
    </source>
</reference>
<feature type="transmembrane region" description="Helical" evidence="1">
    <location>
        <begin position="80"/>
        <end position="101"/>
    </location>
</feature>
<feature type="transmembrane region" description="Helical" evidence="1">
    <location>
        <begin position="333"/>
        <end position="353"/>
    </location>
</feature>
<feature type="transmembrane region" description="Helical" evidence="1">
    <location>
        <begin position="134"/>
        <end position="158"/>
    </location>
</feature>
<dbReference type="Pfam" id="PF13279">
    <property type="entry name" value="4HBT_2"/>
    <property type="match status" value="1"/>
</dbReference>
<organism evidence="2 3">
    <name type="scientific">Aurantimonas manganoxydans (strain ATCC BAA-1229 / DSM 21871 / SI85-9A1)</name>
    <dbReference type="NCBI Taxonomy" id="287752"/>
    <lineage>
        <taxon>Bacteria</taxon>
        <taxon>Pseudomonadati</taxon>
        <taxon>Pseudomonadota</taxon>
        <taxon>Alphaproteobacteria</taxon>
        <taxon>Hyphomicrobiales</taxon>
        <taxon>Aurantimonadaceae</taxon>
        <taxon>Aurantimonas</taxon>
    </lineage>
</organism>
<dbReference type="CDD" id="cd00586">
    <property type="entry name" value="4HBT"/>
    <property type="match status" value="1"/>
</dbReference>
<feature type="transmembrane region" description="Helical" evidence="1">
    <location>
        <begin position="37"/>
        <end position="59"/>
    </location>
</feature>
<feature type="transmembrane region" description="Helical" evidence="1">
    <location>
        <begin position="209"/>
        <end position="237"/>
    </location>
</feature>
<dbReference type="InterPro" id="IPR029069">
    <property type="entry name" value="HotDog_dom_sf"/>
</dbReference>
<dbReference type="Proteomes" id="UP000000321">
    <property type="component" value="Unassembled WGS sequence"/>
</dbReference>
<evidence type="ECO:0000313" key="2">
    <source>
        <dbReference type="EMBL" id="EAS48743.1"/>
    </source>
</evidence>
<dbReference type="HOGENOM" id="CLU_451860_0_0_5"/>
<feature type="transmembrane region" description="Helical" evidence="1">
    <location>
        <begin position="389"/>
        <end position="410"/>
    </location>
</feature>
<proteinExistence type="predicted"/>
<comment type="caution">
    <text evidence="2">The sequence shown here is derived from an EMBL/GenBank/DDBJ whole genome shotgun (WGS) entry which is preliminary data.</text>
</comment>
<keyword evidence="1" id="KW-0472">Membrane</keyword>
<evidence type="ECO:0000256" key="1">
    <source>
        <dbReference type="SAM" id="Phobius"/>
    </source>
</evidence>
<keyword evidence="1" id="KW-1133">Transmembrane helix</keyword>
<feature type="transmembrane region" description="Helical" evidence="1">
    <location>
        <begin position="170"/>
        <end position="188"/>
    </location>
</feature>
<feature type="transmembrane region" description="Helical" evidence="1">
    <location>
        <begin position="107"/>
        <end position="127"/>
    </location>
</feature>
<dbReference type="EMBL" id="AAPJ01000007">
    <property type="protein sequence ID" value="EAS48743.1"/>
    <property type="molecule type" value="Genomic_DNA"/>
</dbReference>
<feature type="transmembrane region" description="Helical" evidence="1">
    <location>
        <begin position="249"/>
        <end position="278"/>
    </location>
</feature>
<feature type="transmembrane region" description="Helical" evidence="1">
    <location>
        <begin position="299"/>
        <end position="327"/>
    </location>
</feature>
<dbReference type="AlphaFoldDB" id="Q1YF02"/>
<dbReference type="Gene3D" id="3.10.129.10">
    <property type="entry name" value="Hotdog Thioesterase"/>
    <property type="match status" value="1"/>
</dbReference>
<dbReference type="BioCyc" id="AURANTIMONAS:SI859A1_03379-MONOMER"/>
<protein>
    <submittedName>
        <fullName evidence="2">Possible thioesterase</fullName>
    </submittedName>
</protein>
<keyword evidence="1" id="KW-0812">Transmembrane</keyword>